<dbReference type="Proteomes" id="UP000091857">
    <property type="component" value="Chromosome 17"/>
</dbReference>
<name>A0A2C9U5X7_MANES</name>
<keyword evidence="1" id="KW-0472">Membrane</keyword>
<protein>
    <recommendedName>
        <fullName evidence="4">Transmembrane protein</fullName>
    </recommendedName>
</protein>
<sequence>MEDTKWEQRLQALTHILISPTTTPPLYSQFFISTQIPCYLNWDYPPILCTKDHRIFPSLHLRWAFSLFLKRVSRLGLPETSWRSKCPYQQPPPLIPAKGVEEAQWGDEQKREYIRKRLRRKRLGNNIHPSIPILVPNLFLFSLMFWNPFPHLDS</sequence>
<organism evidence="2 3">
    <name type="scientific">Manihot esculenta</name>
    <name type="common">Cassava</name>
    <name type="synonym">Jatropha manihot</name>
    <dbReference type="NCBI Taxonomy" id="3983"/>
    <lineage>
        <taxon>Eukaryota</taxon>
        <taxon>Viridiplantae</taxon>
        <taxon>Streptophyta</taxon>
        <taxon>Embryophyta</taxon>
        <taxon>Tracheophyta</taxon>
        <taxon>Spermatophyta</taxon>
        <taxon>Magnoliopsida</taxon>
        <taxon>eudicotyledons</taxon>
        <taxon>Gunneridae</taxon>
        <taxon>Pentapetalae</taxon>
        <taxon>rosids</taxon>
        <taxon>fabids</taxon>
        <taxon>Malpighiales</taxon>
        <taxon>Euphorbiaceae</taxon>
        <taxon>Crotonoideae</taxon>
        <taxon>Manihoteae</taxon>
        <taxon>Manihot</taxon>
    </lineage>
</organism>
<reference evidence="3" key="1">
    <citation type="journal article" date="2016" name="Nat. Biotechnol.">
        <title>Sequencing wild and cultivated cassava and related species reveals extensive interspecific hybridization and genetic diversity.</title>
        <authorList>
            <person name="Bredeson J.V."/>
            <person name="Lyons J.B."/>
            <person name="Prochnik S.E."/>
            <person name="Wu G.A."/>
            <person name="Ha C.M."/>
            <person name="Edsinger-Gonzales E."/>
            <person name="Grimwood J."/>
            <person name="Schmutz J."/>
            <person name="Rabbi I.Y."/>
            <person name="Egesi C."/>
            <person name="Nauluvula P."/>
            <person name="Lebot V."/>
            <person name="Ndunguru J."/>
            <person name="Mkamilo G."/>
            <person name="Bart R.S."/>
            <person name="Setter T.L."/>
            <person name="Gleadow R.M."/>
            <person name="Kulakow P."/>
            <person name="Ferguson M.E."/>
            <person name="Rounsley S."/>
            <person name="Rokhsar D.S."/>
        </authorList>
    </citation>
    <scope>NUCLEOTIDE SEQUENCE [LARGE SCALE GENOMIC DNA]</scope>
    <source>
        <strain evidence="3">cv. AM560-2</strain>
    </source>
</reference>
<evidence type="ECO:0000313" key="2">
    <source>
        <dbReference type="EMBL" id="OAY24856.1"/>
    </source>
</evidence>
<keyword evidence="1" id="KW-0812">Transmembrane</keyword>
<gene>
    <name evidence="2" type="ORF">MANES_17G049100v8</name>
</gene>
<dbReference type="PANTHER" id="PTHR38364">
    <property type="entry name" value="OSJNBA0022H21.9 PROTEIN"/>
    <property type="match status" value="1"/>
</dbReference>
<dbReference type="OMA" id="NWDYPPV"/>
<dbReference type="Gramene" id="Manes.17G049100.1.v8.1">
    <property type="protein sequence ID" value="Manes.17G049100.1.v8.1.CDS.1"/>
    <property type="gene ID" value="Manes.17G049100.v8.1"/>
</dbReference>
<evidence type="ECO:0008006" key="4">
    <source>
        <dbReference type="Google" id="ProtNLM"/>
    </source>
</evidence>
<proteinExistence type="predicted"/>
<keyword evidence="3" id="KW-1185">Reference proteome</keyword>
<evidence type="ECO:0000256" key="1">
    <source>
        <dbReference type="SAM" id="Phobius"/>
    </source>
</evidence>
<dbReference type="AlphaFoldDB" id="A0A2C9U5X7"/>
<comment type="caution">
    <text evidence="2">The sequence shown here is derived from an EMBL/GenBank/DDBJ whole genome shotgun (WGS) entry which is preliminary data.</text>
</comment>
<evidence type="ECO:0000313" key="3">
    <source>
        <dbReference type="Proteomes" id="UP000091857"/>
    </source>
</evidence>
<dbReference type="OrthoDB" id="679818at2759"/>
<dbReference type="STRING" id="3983.A0A2C9U5X7"/>
<dbReference type="PANTHER" id="PTHR38364:SF1">
    <property type="entry name" value="OS04G0475300 PROTEIN"/>
    <property type="match status" value="1"/>
</dbReference>
<accession>A0A2C9U5X7</accession>
<dbReference type="EMBL" id="CM004403">
    <property type="protein sequence ID" value="OAY24856.1"/>
    <property type="molecule type" value="Genomic_DNA"/>
</dbReference>
<keyword evidence="1" id="KW-1133">Transmembrane helix</keyword>
<feature type="transmembrane region" description="Helical" evidence="1">
    <location>
        <begin position="126"/>
        <end position="146"/>
    </location>
</feature>